<dbReference type="InterPro" id="IPR057169">
    <property type="entry name" value="DUF7847"/>
</dbReference>
<keyword evidence="1" id="KW-1133">Transmembrane helix</keyword>
<dbReference type="Proteomes" id="UP000281431">
    <property type="component" value="Unassembled WGS sequence"/>
</dbReference>
<feature type="domain" description="DUF7847" evidence="2">
    <location>
        <begin position="32"/>
        <end position="267"/>
    </location>
</feature>
<proteinExistence type="predicted"/>
<feature type="transmembrane region" description="Helical" evidence="1">
    <location>
        <begin position="181"/>
        <end position="199"/>
    </location>
</feature>
<feature type="transmembrane region" description="Helical" evidence="1">
    <location>
        <begin position="150"/>
        <end position="174"/>
    </location>
</feature>
<feature type="transmembrane region" description="Helical" evidence="1">
    <location>
        <begin position="205"/>
        <end position="228"/>
    </location>
</feature>
<dbReference type="AlphaFoldDB" id="A0A3N6MFN0"/>
<keyword evidence="1" id="KW-0472">Membrane</keyword>
<evidence type="ECO:0000256" key="1">
    <source>
        <dbReference type="SAM" id="Phobius"/>
    </source>
</evidence>
<evidence type="ECO:0000313" key="4">
    <source>
        <dbReference type="Proteomes" id="UP000281431"/>
    </source>
</evidence>
<comment type="caution">
    <text evidence="3">The sequence shown here is derived from an EMBL/GenBank/DDBJ whole genome shotgun (WGS) entry which is preliminary data.</text>
</comment>
<evidence type="ECO:0000313" key="3">
    <source>
        <dbReference type="EMBL" id="RQH01738.1"/>
    </source>
</evidence>
<accession>A0A3N6MFN0</accession>
<feature type="transmembrane region" description="Helical" evidence="1">
    <location>
        <begin position="48"/>
        <end position="69"/>
    </location>
</feature>
<sequence>MVDRIERREDVDGCACLECRGVSAGVTRRRIGDVLLWAVGVLRNRRSILLVFLAVAAVQFVGFVGPPAVEVTLSFVVFTGGLFARSYAGTIVAGELVDRRYAPTTAAAHALRRLPAVVATLLFTFLSTMALTVVGVLAGAAVLFADSPVVTAAGIVALAVTVVLVIVVLVKFILAPEAVVVGGYGPIAALAVSWGLVSFRRRTTIVLVSLVVAIATAFAITEISAATATHPVVGSPPTRLVVLAGSSLATYLSGAITAIVFAHLYVQRILE</sequence>
<reference evidence="3 4" key="1">
    <citation type="submission" date="2018-10" db="EMBL/GenBank/DDBJ databases">
        <title>Natrarchaeobius chitinivorans gen. nov., sp. nov., and Natrarchaeobius haloalkaliphilus sp. nov., alkaliphilic, chitin-utilizing haloarchaea from hypersaline alkaline lakes.</title>
        <authorList>
            <person name="Sorokin D.Y."/>
            <person name="Elcheninov A.G."/>
            <person name="Kostrikina N.A."/>
            <person name="Bale N.J."/>
            <person name="Sinninghe Damste J.S."/>
            <person name="Khijniak T.V."/>
            <person name="Kublanov I.V."/>
            <person name="Toshchakov S.V."/>
        </authorList>
    </citation>
    <scope>NUCLEOTIDE SEQUENCE [LARGE SCALE GENOMIC DNA]</scope>
    <source>
        <strain evidence="3 4">AArcht7</strain>
    </source>
</reference>
<keyword evidence="4" id="KW-1185">Reference proteome</keyword>
<name>A0A3N6MFN0_NATCH</name>
<evidence type="ECO:0000259" key="2">
    <source>
        <dbReference type="Pfam" id="PF25231"/>
    </source>
</evidence>
<feature type="transmembrane region" description="Helical" evidence="1">
    <location>
        <begin position="240"/>
        <end position="266"/>
    </location>
</feature>
<dbReference type="Pfam" id="PF25231">
    <property type="entry name" value="DUF7847"/>
    <property type="match status" value="1"/>
</dbReference>
<protein>
    <recommendedName>
        <fullName evidence="2">DUF7847 domain-containing protein</fullName>
    </recommendedName>
</protein>
<organism evidence="3 4">
    <name type="scientific">Natrarchaeobius chitinivorans</name>
    <dbReference type="NCBI Taxonomy" id="1679083"/>
    <lineage>
        <taxon>Archaea</taxon>
        <taxon>Methanobacteriati</taxon>
        <taxon>Methanobacteriota</taxon>
        <taxon>Stenosarchaea group</taxon>
        <taxon>Halobacteria</taxon>
        <taxon>Halobacteriales</taxon>
        <taxon>Natrialbaceae</taxon>
        <taxon>Natrarchaeobius</taxon>
    </lineage>
</organism>
<feature type="transmembrane region" description="Helical" evidence="1">
    <location>
        <begin position="118"/>
        <end position="144"/>
    </location>
</feature>
<gene>
    <name evidence="3" type="ORF">EA472_05270</name>
</gene>
<keyword evidence="1" id="KW-0812">Transmembrane</keyword>
<dbReference type="OrthoDB" id="197051at2157"/>
<dbReference type="EMBL" id="REFZ01000003">
    <property type="protein sequence ID" value="RQH01738.1"/>
    <property type="molecule type" value="Genomic_DNA"/>
</dbReference>